<dbReference type="InterPro" id="IPR051782">
    <property type="entry name" value="ABC_Transporter_VariousFunc"/>
</dbReference>
<dbReference type="EMBL" id="BALG01000133">
    <property type="protein sequence ID" value="GAC42651.1"/>
    <property type="molecule type" value="Genomic_DNA"/>
</dbReference>
<dbReference type="SUPFAM" id="SSF52540">
    <property type="entry name" value="P-loop containing nucleoside triphosphate hydrolases"/>
    <property type="match status" value="1"/>
</dbReference>
<evidence type="ECO:0000313" key="5">
    <source>
        <dbReference type="EMBL" id="GAC42651.1"/>
    </source>
</evidence>
<dbReference type="CDD" id="cd03230">
    <property type="entry name" value="ABC_DR_subfamily_A"/>
    <property type="match status" value="1"/>
</dbReference>
<evidence type="ECO:0000256" key="1">
    <source>
        <dbReference type="ARBA" id="ARBA00022448"/>
    </source>
</evidence>
<sequence>MPYESKGILIKTVSKKLGRKQILQHVHLEVQPGETVGITGENGSGKTTLLRIIAGIIYADQGEVYVNRKKIQPGFVGNIPTSIGILIEHPAFLPQFTGFENLYMLAGIRNKISKQTITDCMQQVGLDPNNRKLVKSYSVGMRQRLGIAQAIMEQPQVLLLDEPTNGLDEAGLTMFYELWSEQVQRKTAIILVSHQKSEIQQYCDKVYLIEHGHLSLSQEHRTSSWTIVLKSMEELERMYQVTPTLQLTDRVHGNPACIISGTWENRAQVDHYLKQNNIVAVEVNIRT</sequence>
<organism evidence="5 6">
    <name type="scientific">Paenibacillus popilliae ATCC 14706</name>
    <dbReference type="NCBI Taxonomy" id="1212764"/>
    <lineage>
        <taxon>Bacteria</taxon>
        <taxon>Bacillati</taxon>
        <taxon>Bacillota</taxon>
        <taxon>Bacilli</taxon>
        <taxon>Bacillales</taxon>
        <taxon>Paenibacillaceae</taxon>
        <taxon>Paenibacillus</taxon>
    </lineage>
</organism>
<reference evidence="5 6" key="1">
    <citation type="submission" date="2012-10" db="EMBL/GenBank/DDBJ databases">
        <title>Draft Genome Sequence of Paenibacillus popilliae ATCC 14706T.</title>
        <authorList>
            <person name="Iiyama K."/>
            <person name="Mori K."/>
            <person name="Mon H."/>
            <person name="Chieda Y."/>
            <person name="Lee J.M."/>
            <person name="Kusakabe T."/>
            <person name="Tashiro K."/>
            <person name="Asano S."/>
            <person name="Yasunaga-Aoki C."/>
            <person name="Shimizu S."/>
        </authorList>
    </citation>
    <scope>NUCLEOTIDE SEQUENCE [LARGE SCALE GENOMIC DNA]</scope>
    <source>
        <strain evidence="5 6">ATCC 14706</strain>
    </source>
</reference>
<dbReference type="InterPro" id="IPR003593">
    <property type="entry name" value="AAA+_ATPase"/>
</dbReference>
<dbReference type="PROSITE" id="PS00211">
    <property type="entry name" value="ABC_TRANSPORTER_1"/>
    <property type="match status" value="1"/>
</dbReference>
<name>M9LPX4_PAEPP</name>
<dbReference type="PROSITE" id="PS50893">
    <property type="entry name" value="ABC_TRANSPORTER_2"/>
    <property type="match status" value="1"/>
</dbReference>
<feature type="domain" description="ABC transporter" evidence="4">
    <location>
        <begin position="8"/>
        <end position="236"/>
    </location>
</feature>
<protein>
    <submittedName>
        <fullName evidence="5">ATPase component</fullName>
    </submittedName>
</protein>
<dbReference type="RefSeq" id="WP_006286132.1">
    <property type="nucleotide sequence ID" value="NZ_BALG01000133.1"/>
</dbReference>
<dbReference type="AlphaFoldDB" id="M9LPX4"/>
<accession>M9LPX4</accession>
<dbReference type="PANTHER" id="PTHR42939">
    <property type="entry name" value="ABC TRANSPORTER ATP-BINDING PROTEIN ALBC-RELATED"/>
    <property type="match status" value="1"/>
</dbReference>
<keyword evidence="2" id="KW-0547">Nucleotide-binding</keyword>
<dbReference type="SMART" id="SM00382">
    <property type="entry name" value="AAA"/>
    <property type="match status" value="1"/>
</dbReference>
<dbReference type="InterPro" id="IPR017871">
    <property type="entry name" value="ABC_transporter-like_CS"/>
</dbReference>
<dbReference type="InterPro" id="IPR003439">
    <property type="entry name" value="ABC_transporter-like_ATP-bd"/>
</dbReference>
<keyword evidence="6" id="KW-1185">Reference proteome</keyword>
<proteinExistence type="predicted"/>
<dbReference type="GO" id="GO:0005524">
    <property type="term" value="F:ATP binding"/>
    <property type="evidence" value="ECO:0007669"/>
    <property type="project" value="UniProtKB-KW"/>
</dbReference>
<comment type="caution">
    <text evidence="5">The sequence shown here is derived from an EMBL/GenBank/DDBJ whole genome shotgun (WGS) entry which is preliminary data.</text>
</comment>
<evidence type="ECO:0000256" key="2">
    <source>
        <dbReference type="ARBA" id="ARBA00022741"/>
    </source>
</evidence>
<keyword evidence="1" id="KW-0813">Transport</keyword>
<evidence type="ECO:0000256" key="3">
    <source>
        <dbReference type="ARBA" id="ARBA00022840"/>
    </source>
</evidence>
<dbReference type="OrthoDB" id="9804819at2"/>
<dbReference type="Pfam" id="PF00005">
    <property type="entry name" value="ABC_tran"/>
    <property type="match status" value="1"/>
</dbReference>
<dbReference type="Proteomes" id="UP000029453">
    <property type="component" value="Unassembled WGS sequence"/>
</dbReference>
<keyword evidence="3" id="KW-0067">ATP-binding</keyword>
<dbReference type="Gene3D" id="3.40.50.300">
    <property type="entry name" value="P-loop containing nucleotide triphosphate hydrolases"/>
    <property type="match status" value="1"/>
</dbReference>
<dbReference type="GO" id="GO:0016887">
    <property type="term" value="F:ATP hydrolysis activity"/>
    <property type="evidence" value="ECO:0007669"/>
    <property type="project" value="InterPro"/>
</dbReference>
<evidence type="ECO:0000259" key="4">
    <source>
        <dbReference type="PROSITE" id="PS50893"/>
    </source>
</evidence>
<dbReference type="PANTHER" id="PTHR42939:SF1">
    <property type="entry name" value="ABC TRANSPORTER ATP-BINDING PROTEIN ALBC-RELATED"/>
    <property type="match status" value="1"/>
</dbReference>
<evidence type="ECO:0000313" key="6">
    <source>
        <dbReference type="Proteomes" id="UP000029453"/>
    </source>
</evidence>
<gene>
    <name evidence="5" type="ORF">PPOP_2009</name>
</gene>
<dbReference type="InterPro" id="IPR027417">
    <property type="entry name" value="P-loop_NTPase"/>
</dbReference>